<dbReference type="Pfam" id="PF02992">
    <property type="entry name" value="Transposase_21"/>
    <property type="match status" value="1"/>
</dbReference>
<dbReference type="EMBL" id="JACGWN010000011">
    <property type="protein sequence ID" value="KAL0420773.1"/>
    <property type="molecule type" value="Genomic_DNA"/>
</dbReference>
<evidence type="ECO:0000313" key="3">
    <source>
        <dbReference type="EMBL" id="KAL0420773.1"/>
    </source>
</evidence>
<organism evidence="3">
    <name type="scientific">Sesamum latifolium</name>
    <dbReference type="NCBI Taxonomy" id="2727402"/>
    <lineage>
        <taxon>Eukaryota</taxon>
        <taxon>Viridiplantae</taxon>
        <taxon>Streptophyta</taxon>
        <taxon>Embryophyta</taxon>
        <taxon>Tracheophyta</taxon>
        <taxon>Spermatophyta</taxon>
        <taxon>Magnoliopsida</taxon>
        <taxon>eudicotyledons</taxon>
        <taxon>Gunneridae</taxon>
        <taxon>Pentapetalae</taxon>
        <taxon>asterids</taxon>
        <taxon>lamiids</taxon>
        <taxon>Lamiales</taxon>
        <taxon>Pedaliaceae</taxon>
        <taxon>Sesamum</taxon>
    </lineage>
</organism>
<feature type="compositionally biased region" description="Polar residues" evidence="1">
    <location>
        <begin position="371"/>
        <end position="381"/>
    </location>
</feature>
<comment type="caution">
    <text evidence="3">The sequence shown here is derived from an EMBL/GenBank/DDBJ whole genome shotgun (WGS) entry which is preliminary data.</text>
</comment>
<sequence length="403" mass="46485">MYHDFAEELHNIRLGLCTDDFAPHGQYGRTYSCCPVIITPYNLPPGMCMSFEYMFLMMVIPSPSNPKRLIDVYLEPLIEELLQLWHVGVRTGWRLDGVPPGLWDVRFVWMSQGHSICSTRSQADEEKHLLRSSLLVNASDPTQPWSKHLLEIGLFTSQHFKSGVQSKRTMPRRYDEHTNNDHGIQVSIFIYSGRASGAPKKRWLTGPERHIIKVHPMLNCTESELLKSHYWGPSAEVTSVPCYFVNEYNFQTEWHNTGKSTMNCVRGMKVHPGYHLIDVNFKKLYQKDEPFILAQQAVQVYFTLYPNLKSDKADWLVVAKVKARRVVDQSKWTKICTYQPDKVLPVPLVGTDNQTYDLRDPNGLQVMVDNQTTGTSRSQARQIDDDEDSFEDDETDDDEYELT</sequence>
<reference evidence="3" key="2">
    <citation type="journal article" date="2024" name="Plant">
        <title>Genomic evolution and insights into agronomic trait innovations of Sesamum species.</title>
        <authorList>
            <person name="Miao H."/>
            <person name="Wang L."/>
            <person name="Qu L."/>
            <person name="Liu H."/>
            <person name="Sun Y."/>
            <person name="Le M."/>
            <person name="Wang Q."/>
            <person name="Wei S."/>
            <person name="Zheng Y."/>
            <person name="Lin W."/>
            <person name="Duan Y."/>
            <person name="Cao H."/>
            <person name="Xiong S."/>
            <person name="Wang X."/>
            <person name="Wei L."/>
            <person name="Li C."/>
            <person name="Ma Q."/>
            <person name="Ju M."/>
            <person name="Zhao R."/>
            <person name="Li G."/>
            <person name="Mu C."/>
            <person name="Tian Q."/>
            <person name="Mei H."/>
            <person name="Zhang T."/>
            <person name="Gao T."/>
            <person name="Zhang H."/>
        </authorList>
    </citation>
    <scope>NUCLEOTIDE SEQUENCE</scope>
    <source>
        <strain evidence="3">KEN1</strain>
    </source>
</reference>
<feature type="region of interest" description="Disordered" evidence="1">
    <location>
        <begin position="371"/>
        <end position="403"/>
    </location>
</feature>
<gene>
    <name evidence="3" type="ORF">Slati_3100200</name>
</gene>
<name>A0AAW2UV19_9LAMI</name>
<dbReference type="PANTHER" id="PTHR48258:SF3">
    <property type="entry name" value="FK506-BINDING PROTEIN 4-LIKE ISOFORM X1"/>
    <property type="match status" value="1"/>
</dbReference>
<dbReference type="InterPro" id="IPR004242">
    <property type="entry name" value="Transposase_21"/>
</dbReference>
<dbReference type="PANTHER" id="PTHR48258">
    <property type="entry name" value="DUF4218 DOMAIN-CONTAINING PROTEIN-RELATED"/>
    <property type="match status" value="1"/>
</dbReference>
<dbReference type="InterPro" id="IPR025312">
    <property type="entry name" value="DUF4216"/>
</dbReference>
<evidence type="ECO:0000256" key="1">
    <source>
        <dbReference type="SAM" id="MobiDB-lite"/>
    </source>
</evidence>
<feature type="domain" description="DUF4216" evidence="2">
    <location>
        <begin position="250"/>
        <end position="318"/>
    </location>
</feature>
<proteinExistence type="predicted"/>
<accession>A0AAW2UV19</accession>
<evidence type="ECO:0000259" key="2">
    <source>
        <dbReference type="Pfam" id="PF13952"/>
    </source>
</evidence>
<reference evidence="3" key="1">
    <citation type="submission" date="2020-06" db="EMBL/GenBank/DDBJ databases">
        <authorList>
            <person name="Li T."/>
            <person name="Hu X."/>
            <person name="Zhang T."/>
            <person name="Song X."/>
            <person name="Zhang H."/>
            <person name="Dai N."/>
            <person name="Sheng W."/>
            <person name="Hou X."/>
            <person name="Wei L."/>
        </authorList>
    </citation>
    <scope>NUCLEOTIDE SEQUENCE</scope>
    <source>
        <strain evidence="3">KEN1</strain>
        <tissue evidence="3">Leaf</tissue>
    </source>
</reference>
<dbReference type="Pfam" id="PF13952">
    <property type="entry name" value="DUF4216"/>
    <property type="match status" value="1"/>
</dbReference>
<feature type="compositionally biased region" description="Acidic residues" evidence="1">
    <location>
        <begin position="384"/>
        <end position="403"/>
    </location>
</feature>
<protein>
    <recommendedName>
        <fullName evidence="2">DUF4216 domain-containing protein</fullName>
    </recommendedName>
</protein>
<dbReference type="AlphaFoldDB" id="A0AAW2UV19"/>